<organism evidence="1">
    <name type="scientific">Lepeophtheirus salmonis</name>
    <name type="common">Salmon louse</name>
    <name type="synonym">Caligus salmonis</name>
    <dbReference type="NCBI Taxonomy" id="72036"/>
    <lineage>
        <taxon>Eukaryota</taxon>
        <taxon>Metazoa</taxon>
        <taxon>Ecdysozoa</taxon>
        <taxon>Arthropoda</taxon>
        <taxon>Crustacea</taxon>
        <taxon>Multicrustacea</taxon>
        <taxon>Hexanauplia</taxon>
        <taxon>Copepoda</taxon>
        <taxon>Siphonostomatoida</taxon>
        <taxon>Caligidae</taxon>
        <taxon>Lepeophtheirus</taxon>
    </lineage>
</organism>
<dbReference type="AlphaFoldDB" id="A0A0K2TX60"/>
<reference evidence="1" key="1">
    <citation type="submission" date="2014-05" db="EMBL/GenBank/DDBJ databases">
        <authorList>
            <person name="Chronopoulou M."/>
        </authorList>
    </citation>
    <scope>NUCLEOTIDE SEQUENCE</scope>
    <source>
        <tissue evidence="1">Whole organism</tissue>
    </source>
</reference>
<sequence length="81" mass="9618">MSWDRSFCSLLSDIESLEQRKRNSIESRQMQIQNEANEIIWNMNLLKGKIQTLKEVLNIPVQDQEMKLWSKDKGTQFSEDD</sequence>
<accession>A0A0K2TX60</accession>
<dbReference type="EMBL" id="HACA01013217">
    <property type="protein sequence ID" value="CDW30578.1"/>
    <property type="molecule type" value="Transcribed_RNA"/>
</dbReference>
<protein>
    <submittedName>
        <fullName evidence="1">Uncharacterized protein</fullName>
    </submittedName>
</protein>
<proteinExistence type="predicted"/>
<evidence type="ECO:0000313" key="1">
    <source>
        <dbReference type="EMBL" id="CDW30578.1"/>
    </source>
</evidence>
<name>A0A0K2TX60_LEPSM</name>